<reference evidence="3" key="1">
    <citation type="submission" date="2023-07" db="EMBL/GenBank/DDBJ databases">
        <title>A chromosome-level genome assembly of Lolium multiflorum.</title>
        <authorList>
            <person name="Chen Y."/>
            <person name="Copetti D."/>
            <person name="Kolliker R."/>
            <person name="Studer B."/>
        </authorList>
    </citation>
    <scope>NUCLEOTIDE SEQUENCE</scope>
    <source>
        <strain evidence="3">02402/16</strain>
        <tissue evidence="3">Leaf</tissue>
    </source>
</reference>
<keyword evidence="4" id="KW-1185">Reference proteome</keyword>
<dbReference type="EMBL" id="JAUUTY010000002">
    <property type="protein sequence ID" value="KAK1686033.1"/>
    <property type="molecule type" value="Genomic_DNA"/>
</dbReference>
<protein>
    <recommendedName>
        <fullName evidence="2">DUF7597 domain-containing protein</fullName>
    </recommendedName>
</protein>
<sequence>MSEDLAKALDKLAELLTAKTTKATAVPKAVDGASQTEGVEKLELTLNEVKLEGVSNYLLFKERIMKALEGYVMGEVDEPVEKKSVEWKKWSTTDSGILAWLLNSLSPSVDASVEALPTATEVWKVLSRMYSGKGNVMLVSQLEDRVHDLTQGEKPVVTYVAELKKLWADLDHLDPLVLAHPECVVAAKKWVEGRRVLKFLKGLNPKFENRRANLMHESQFPSLEAAIAAIGQEETRLKSNEKEEITRRPAYLVSERHETRDYYNCGVNGHLSHQCPAPPRRGRGGFKGGGRYNRGYYRGGRGRNGGSYYHNSGGSQQGARANMKVMEGGQSAGTIIEEEGRKVNNKEKQALGSLPTLSTPKERRSGRNLGDGIRRRGLWYLDREQPEMLGYSVVLAAVQGDKECKAMIHHYRMGHISFDKMNKVFPDVTSGVDMSKLKCEYAKHTRTSYVSKGLRSIAPFTLEHSDENLHLEVVNFAESAVGLGLYRMRDSAVRDLLVNQPAHQLGNGRTVTFVRHDEGENFRSTIYTRLSWLMMLNLPMDYRNEELLRDSVTKFGKMRG</sequence>
<feature type="domain" description="DUF7597" evidence="2">
    <location>
        <begin position="463"/>
        <end position="525"/>
    </location>
</feature>
<dbReference type="Proteomes" id="UP001231189">
    <property type="component" value="Unassembled WGS sequence"/>
</dbReference>
<organism evidence="3 4">
    <name type="scientific">Lolium multiflorum</name>
    <name type="common">Italian ryegrass</name>
    <name type="synonym">Lolium perenne subsp. multiflorum</name>
    <dbReference type="NCBI Taxonomy" id="4521"/>
    <lineage>
        <taxon>Eukaryota</taxon>
        <taxon>Viridiplantae</taxon>
        <taxon>Streptophyta</taxon>
        <taxon>Embryophyta</taxon>
        <taxon>Tracheophyta</taxon>
        <taxon>Spermatophyta</taxon>
        <taxon>Magnoliopsida</taxon>
        <taxon>Liliopsida</taxon>
        <taxon>Poales</taxon>
        <taxon>Poaceae</taxon>
        <taxon>BOP clade</taxon>
        <taxon>Pooideae</taxon>
        <taxon>Poodae</taxon>
        <taxon>Poeae</taxon>
        <taxon>Poeae Chloroplast Group 2 (Poeae type)</taxon>
        <taxon>Loliodinae</taxon>
        <taxon>Loliinae</taxon>
        <taxon>Lolium</taxon>
    </lineage>
</organism>
<evidence type="ECO:0000259" key="2">
    <source>
        <dbReference type="Pfam" id="PF24530"/>
    </source>
</evidence>
<comment type="caution">
    <text evidence="3">The sequence shown here is derived from an EMBL/GenBank/DDBJ whole genome shotgun (WGS) entry which is preliminary data.</text>
</comment>
<feature type="region of interest" description="Disordered" evidence="1">
    <location>
        <begin position="340"/>
        <end position="369"/>
    </location>
</feature>
<dbReference type="AlphaFoldDB" id="A0AAD8TQU3"/>
<name>A0AAD8TQU3_LOLMU</name>
<accession>A0AAD8TQU3</accession>
<proteinExistence type="predicted"/>
<dbReference type="Pfam" id="PF14223">
    <property type="entry name" value="Retrotran_gag_2"/>
    <property type="match status" value="1"/>
</dbReference>
<dbReference type="PANTHER" id="PTHR37610">
    <property type="entry name" value="CCHC-TYPE DOMAIN-CONTAINING PROTEIN"/>
    <property type="match status" value="1"/>
</dbReference>
<evidence type="ECO:0000313" key="3">
    <source>
        <dbReference type="EMBL" id="KAK1686033.1"/>
    </source>
</evidence>
<evidence type="ECO:0000313" key="4">
    <source>
        <dbReference type="Proteomes" id="UP001231189"/>
    </source>
</evidence>
<dbReference type="PANTHER" id="PTHR37610:SF40">
    <property type="entry name" value="OS01G0909600 PROTEIN"/>
    <property type="match status" value="1"/>
</dbReference>
<gene>
    <name evidence="3" type="ORF">QYE76_046881</name>
</gene>
<feature type="compositionally biased region" description="Basic and acidic residues" evidence="1">
    <location>
        <begin position="340"/>
        <end position="349"/>
    </location>
</feature>
<evidence type="ECO:0000256" key="1">
    <source>
        <dbReference type="SAM" id="MobiDB-lite"/>
    </source>
</evidence>
<dbReference type="Pfam" id="PF24530">
    <property type="entry name" value="DUF7597"/>
    <property type="match status" value="1"/>
</dbReference>
<dbReference type="InterPro" id="IPR056018">
    <property type="entry name" value="DUF7597"/>
</dbReference>